<keyword evidence="11" id="KW-0902">Two-component regulatory system</keyword>
<dbReference type="AlphaFoldDB" id="A0A652YTB3"/>
<evidence type="ECO:0000256" key="4">
    <source>
        <dbReference type="ARBA" id="ARBA00022553"/>
    </source>
</evidence>
<dbReference type="EC" id="2.7.13.3" evidence="3"/>
<keyword evidence="7" id="KW-0547">Nucleotide-binding</keyword>
<dbReference type="InterPro" id="IPR036890">
    <property type="entry name" value="HATPase_C_sf"/>
</dbReference>
<evidence type="ECO:0000313" key="15">
    <source>
        <dbReference type="EMBL" id="TYQ06358.1"/>
    </source>
</evidence>
<evidence type="ECO:0000256" key="9">
    <source>
        <dbReference type="ARBA" id="ARBA00022840"/>
    </source>
</evidence>
<dbReference type="GO" id="GO:0016020">
    <property type="term" value="C:membrane"/>
    <property type="evidence" value="ECO:0007669"/>
    <property type="project" value="UniProtKB-SubCell"/>
</dbReference>
<evidence type="ECO:0000256" key="1">
    <source>
        <dbReference type="ARBA" id="ARBA00000085"/>
    </source>
</evidence>
<evidence type="ECO:0000259" key="14">
    <source>
        <dbReference type="PROSITE" id="PS50885"/>
    </source>
</evidence>
<dbReference type="EMBL" id="VNIQ01000002">
    <property type="protein sequence ID" value="TYQ06358.1"/>
    <property type="molecule type" value="Genomic_DNA"/>
</dbReference>
<feature type="compositionally biased region" description="Low complexity" evidence="12">
    <location>
        <begin position="737"/>
        <end position="749"/>
    </location>
</feature>
<comment type="subcellular location">
    <subcellularLocation>
        <location evidence="2">Membrane</location>
    </subcellularLocation>
</comment>
<comment type="caution">
    <text evidence="15">The sequence shown here is derived from an EMBL/GenBank/DDBJ whole genome shotgun (WGS) entry which is preliminary data.</text>
</comment>
<feature type="compositionally biased region" description="Polar residues" evidence="12">
    <location>
        <begin position="925"/>
        <end position="937"/>
    </location>
</feature>
<feature type="region of interest" description="Disordered" evidence="12">
    <location>
        <begin position="625"/>
        <end position="660"/>
    </location>
</feature>
<dbReference type="Gene3D" id="6.10.340.10">
    <property type="match status" value="1"/>
</dbReference>
<protein>
    <recommendedName>
        <fullName evidence="3">histidine kinase</fullName>
        <ecNumber evidence="3">2.7.13.3</ecNumber>
    </recommendedName>
</protein>
<dbReference type="SUPFAM" id="SSF55874">
    <property type="entry name" value="ATPase domain of HSP90 chaperone/DNA topoisomerase II/histidine kinase"/>
    <property type="match status" value="1"/>
</dbReference>
<feature type="region of interest" description="Disordered" evidence="12">
    <location>
        <begin position="673"/>
        <end position="749"/>
    </location>
</feature>
<dbReference type="Pfam" id="PF02518">
    <property type="entry name" value="HATPase_c"/>
    <property type="match status" value="1"/>
</dbReference>
<keyword evidence="4" id="KW-0597">Phosphoprotein</keyword>
<dbReference type="InterPro" id="IPR050980">
    <property type="entry name" value="2C_sensor_his_kinase"/>
</dbReference>
<feature type="compositionally biased region" description="Basic and acidic residues" evidence="12">
    <location>
        <begin position="898"/>
        <end position="909"/>
    </location>
</feature>
<comment type="catalytic activity">
    <reaction evidence="1">
        <text>ATP + protein L-histidine = ADP + protein N-phospho-L-histidine.</text>
        <dbReference type="EC" id="2.7.13.3"/>
    </reaction>
</comment>
<evidence type="ECO:0000256" key="13">
    <source>
        <dbReference type="SAM" id="Phobius"/>
    </source>
</evidence>
<evidence type="ECO:0000256" key="10">
    <source>
        <dbReference type="ARBA" id="ARBA00022989"/>
    </source>
</evidence>
<keyword evidence="9" id="KW-0067">ATP-binding</keyword>
<organism evidence="15">
    <name type="scientific">Nocardia globerula</name>
    <dbReference type="NCBI Taxonomy" id="1818"/>
    <lineage>
        <taxon>Bacteria</taxon>
        <taxon>Bacillati</taxon>
        <taxon>Actinomycetota</taxon>
        <taxon>Actinomycetes</taxon>
        <taxon>Mycobacteriales</taxon>
        <taxon>Nocardiaceae</taxon>
        <taxon>Nocardia</taxon>
    </lineage>
</organism>
<dbReference type="SMART" id="SM00387">
    <property type="entry name" value="HATPase_c"/>
    <property type="match status" value="1"/>
</dbReference>
<evidence type="ECO:0000256" key="7">
    <source>
        <dbReference type="ARBA" id="ARBA00022741"/>
    </source>
</evidence>
<dbReference type="InterPro" id="IPR003660">
    <property type="entry name" value="HAMP_dom"/>
</dbReference>
<dbReference type="GO" id="GO:0005524">
    <property type="term" value="F:ATP binding"/>
    <property type="evidence" value="ECO:0007669"/>
    <property type="project" value="UniProtKB-KW"/>
</dbReference>
<evidence type="ECO:0000256" key="3">
    <source>
        <dbReference type="ARBA" id="ARBA00012438"/>
    </source>
</evidence>
<feature type="region of interest" description="Disordered" evidence="12">
    <location>
        <begin position="875"/>
        <end position="945"/>
    </location>
</feature>
<evidence type="ECO:0000256" key="11">
    <source>
        <dbReference type="ARBA" id="ARBA00023012"/>
    </source>
</evidence>
<evidence type="ECO:0000256" key="2">
    <source>
        <dbReference type="ARBA" id="ARBA00004370"/>
    </source>
</evidence>
<dbReference type="Gene3D" id="3.30.565.10">
    <property type="entry name" value="Histidine kinase-like ATPase, C-terminal domain"/>
    <property type="match status" value="1"/>
</dbReference>
<reference evidence="15" key="1">
    <citation type="submission" date="2019-07" db="EMBL/GenBank/DDBJ databases">
        <title>Genomic Encyclopedia of Type Strains, Phase IV (KMG-IV): sequencing the most valuable type-strain genomes for metagenomic binning, comparative biology and taxonomic classification.</title>
        <authorList>
            <person name="Goeker M."/>
        </authorList>
    </citation>
    <scope>NUCLEOTIDE SEQUENCE</scope>
    <source>
        <strain evidence="15">DSM 44596</strain>
    </source>
</reference>
<evidence type="ECO:0000256" key="6">
    <source>
        <dbReference type="ARBA" id="ARBA00022692"/>
    </source>
</evidence>
<name>A0A652YTB3_NOCGL</name>
<keyword evidence="10 13" id="KW-1133">Transmembrane helix</keyword>
<keyword evidence="8 15" id="KW-0418">Kinase</keyword>
<evidence type="ECO:0000256" key="5">
    <source>
        <dbReference type="ARBA" id="ARBA00022679"/>
    </source>
</evidence>
<feature type="region of interest" description="Disordered" evidence="12">
    <location>
        <begin position="787"/>
        <end position="813"/>
    </location>
</feature>
<evidence type="ECO:0000256" key="12">
    <source>
        <dbReference type="SAM" id="MobiDB-lite"/>
    </source>
</evidence>
<dbReference type="GO" id="GO:0004673">
    <property type="term" value="F:protein histidine kinase activity"/>
    <property type="evidence" value="ECO:0007669"/>
    <property type="project" value="UniProtKB-EC"/>
</dbReference>
<dbReference type="InterPro" id="IPR003594">
    <property type="entry name" value="HATPase_dom"/>
</dbReference>
<proteinExistence type="predicted"/>
<dbReference type="CDD" id="cd06225">
    <property type="entry name" value="HAMP"/>
    <property type="match status" value="1"/>
</dbReference>
<dbReference type="GO" id="GO:0000160">
    <property type="term" value="P:phosphorelay signal transduction system"/>
    <property type="evidence" value="ECO:0007669"/>
    <property type="project" value="UniProtKB-KW"/>
</dbReference>
<gene>
    <name evidence="15" type="ORF">FNL38_102493</name>
</gene>
<sequence>MKHDAHTATSWWSIGEWRLGWKVVAVLAVPMLIAVVLGAFRIQAELAEASRLSSSSERVLAVPAALHLEEALYDLAVASSSGTETTTATTAVNDSMQELVTAGRSFQADDVLNDKVTRALEDSTSIVDEVAAGAVAPARLVTLVNEVSSNISSAFTDVINTSQRPILRQRGGEFSSLWEARRALSDQRVLFGSGRLDQQTRTALATTTGVELAALDKVLPPDESDSSPTAVAVNALRSSAQSRIAEIGATSSSSPLSSQVDIGLQTSSDQYDEVTDAAVEQFGTSVTAESNTARTAALRDTALVLAAVLAALVVALIISRSLVDPIRRLRFAALQASRRGLPEAIERIRSGEKISDLEIPRVPVHTHEEIGQLARAVDDMHGQAISLAGEQATLRRQVNDMFETLSRRNKSLVEQQLGLIEQLEQDEDDPKRLENLFRLDHIAARMRRNGENLLILSGTESRRGRTAPIQLADALRGSVSGVEDYLRVGLGQIPSAVISGQASADVVHIVAELLDNALRYSPPESTVTINAARTNDGSMLVEVADLGLGMSTADLVDANGRLASGGEMTPDTARHMGLFVISRISMRHNISVRLRPTGNAPDRAGITASILLPAALLEAHPSDTVTAPFTSPAHQGAPARNAAPVQTPPLSAQPVRAPEPTVAETYSMGAQAPTTSAAGLPQRQPGNTVRAVLPTPVGGAPTTVTAQLGASAPVESIGLPRRTPGASGAAGIGDPVTAAPTPEPSASPAEHFVAPAETVAPEPITEPAPRHRLNSTAPTNTAAFFSSRARDGFPPRTGARATEPSDAPVSAPPAASPIYARMVSEWLVDPTAGTASATGEVAWTTEADQGWLAARASFELPVTRIADSGLPIRDRGARLVPGTVGGTNAPLRSGTHRQSTDPENVRRGWSDYQSGVSRGRRRSTENTVGSTTPSGANVRNDEGEQ</sequence>
<feature type="domain" description="HAMP" evidence="14">
    <location>
        <begin position="356"/>
        <end position="389"/>
    </location>
</feature>
<feature type="compositionally biased region" description="Low complexity" evidence="12">
    <location>
        <begin position="694"/>
        <end position="706"/>
    </location>
</feature>
<feature type="transmembrane region" description="Helical" evidence="13">
    <location>
        <begin position="302"/>
        <end position="323"/>
    </location>
</feature>
<dbReference type="PANTHER" id="PTHR44936">
    <property type="entry name" value="SENSOR PROTEIN CREC"/>
    <property type="match status" value="1"/>
</dbReference>
<dbReference type="PROSITE" id="PS50885">
    <property type="entry name" value="HAMP"/>
    <property type="match status" value="1"/>
</dbReference>
<evidence type="ECO:0000256" key="8">
    <source>
        <dbReference type="ARBA" id="ARBA00022777"/>
    </source>
</evidence>
<dbReference type="PANTHER" id="PTHR44936:SF9">
    <property type="entry name" value="SENSOR PROTEIN CREC"/>
    <property type="match status" value="1"/>
</dbReference>
<keyword evidence="6 13" id="KW-0812">Transmembrane</keyword>
<feature type="transmembrane region" description="Helical" evidence="13">
    <location>
        <begin position="20"/>
        <end position="42"/>
    </location>
</feature>
<keyword evidence="5" id="KW-0808">Transferase</keyword>
<keyword evidence="13" id="KW-0472">Membrane</keyword>
<accession>A0A652YTB3</accession>